<gene>
    <name evidence="2" type="ORF">ERS007739_02667</name>
</gene>
<accession>A0A916LC05</accession>
<feature type="region of interest" description="Disordered" evidence="1">
    <location>
        <begin position="1"/>
        <end position="33"/>
    </location>
</feature>
<reference evidence="3" key="1">
    <citation type="submission" date="2015-03" db="EMBL/GenBank/DDBJ databases">
        <authorList>
            <consortium name="Pathogen Informatics"/>
        </authorList>
    </citation>
    <scope>NUCLEOTIDE SEQUENCE [LARGE SCALE GENOMIC DNA]</scope>
    <source>
        <strain evidence="3">N09902308</strain>
    </source>
</reference>
<name>A0A916LC05_MYCTX</name>
<evidence type="ECO:0000313" key="2">
    <source>
        <dbReference type="EMBL" id="COY47653.1"/>
    </source>
</evidence>
<evidence type="ECO:0000313" key="3">
    <source>
        <dbReference type="Proteomes" id="UP000039021"/>
    </source>
</evidence>
<evidence type="ECO:0000256" key="1">
    <source>
        <dbReference type="SAM" id="MobiDB-lite"/>
    </source>
</evidence>
<proteinExistence type="predicted"/>
<comment type="caution">
    <text evidence="2">The sequence shown here is derived from an EMBL/GenBank/DDBJ whole genome shotgun (WGS) entry which is preliminary data.</text>
</comment>
<dbReference type="Proteomes" id="UP000039021">
    <property type="component" value="Unassembled WGS sequence"/>
</dbReference>
<sequence>MYTPRTALRSFSGPRQTVPVSRPAGADSGDTTSRTWAIASPQLPSAADSIGWANAPYSPKRMSSGLACGACGSVGDASTSMST</sequence>
<dbReference type="EMBL" id="CSBK01001252">
    <property type="protein sequence ID" value="COY47653.1"/>
    <property type="molecule type" value="Genomic_DNA"/>
</dbReference>
<protein>
    <submittedName>
        <fullName evidence="2">Uncharacterized protein</fullName>
    </submittedName>
</protein>
<organism evidence="2 3">
    <name type="scientific">Mycobacterium tuberculosis</name>
    <dbReference type="NCBI Taxonomy" id="1773"/>
    <lineage>
        <taxon>Bacteria</taxon>
        <taxon>Bacillati</taxon>
        <taxon>Actinomycetota</taxon>
        <taxon>Actinomycetes</taxon>
        <taxon>Mycobacteriales</taxon>
        <taxon>Mycobacteriaceae</taxon>
        <taxon>Mycobacterium</taxon>
        <taxon>Mycobacterium tuberculosis complex</taxon>
    </lineage>
</organism>
<dbReference type="AlphaFoldDB" id="A0A916LC05"/>